<protein>
    <submittedName>
        <fullName evidence="2">HTH araC/xylS-type domain-containing protein</fullName>
    </submittedName>
</protein>
<accession>A0A0M3IW95</accession>
<reference evidence="2" key="1">
    <citation type="submission" date="2017-02" db="UniProtKB">
        <authorList>
            <consortium name="WormBaseParasite"/>
        </authorList>
    </citation>
    <scope>IDENTIFICATION</scope>
</reference>
<evidence type="ECO:0000313" key="1">
    <source>
        <dbReference type="Proteomes" id="UP000036681"/>
    </source>
</evidence>
<organism evidence="1 2">
    <name type="scientific">Ascaris lumbricoides</name>
    <name type="common">Giant roundworm</name>
    <dbReference type="NCBI Taxonomy" id="6252"/>
    <lineage>
        <taxon>Eukaryota</taxon>
        <taxon>Metazoa</taxon>
        <taxon>Ecdysozoa</taxon>
        <taxon>Nematoda</taxon>
        <taxon>Chromadorea</taxon>
        <taxon>Rhabditida</taxon>
        <taxon>Spirurina</taxon>
        <taxon>Ascaridomorpha</taxon>
        <taxon>Ascaridoidea</taxon>
        <taxon>Ascarididae</taxon>
        <taxon>Ascaris</taxon>
    </lineage>
</organism>
<dbReference type="Proteomes" id="UP000036681">
    <property type="component" value="Unplaced"/>
</dbReference>
<dbReference type="AlphaFoldDB" id="A0A0M3IW95"/>
<proteinExistence type="predicted"/>
<keyword evidence="1" id="KW-1185">Reference proteome</keyword>
<sequence>MNHFTKATGLSPRNIRMQFKSVVGTMRLGLPAKLQFSFPQHPNVQDGRSFLALLERRLCLPYRLIARRDADR</sequence>
<dbReference type="WBParaSite" id="ALUE_0002302301-mRNA-1">
    <property type="protein sequence ID" value="ALUE_0002302301-mRNA-1"/>
    <property type="gene ID" value="ALUE_0002302301"/>
</dbReference>
<evidence type="ECO:0000313" key="2">
    <source>
        <dbReference type="WBParaSite" id="ALUE_0002302301-mRNA-1"/>
    </source>
</evidence>
<name>A0A0M3IW95_ASCLU</name>